<feature type="region of interest" description="Disordered" evidence="8">
    <location>
        <begin position="1"/>
        <end position="24"/>
    </location>
</feature>
<dbReference type="InterPro" id="IPR051647">
    <property type="entry name" value="Mediator_comp_sub12"/>
</dbReference>
<feature type="domain" description="Mediator complex subunit Med12" evidence="9">
    <location>
        <begin position="99"/>
        <end position="159"/>
    </location>
</feature>
<comment type="subcellular location">
    <subcellularLocation>
        <location evidence="1">Nucleus</location>
    </subcellularLocation>
</comment>
<feature type="compositionally biased region" description="Polar residues" evidence="8">
    <location>
        <begin position="717"/>
        <end position="734"/>
    </location>
</feature>
<feature type="compositionally biased region" description="Low complexity" evidence="8">
    <location>
        <begin position="245"/>
        <end position="256"/>
    </location>
</feature>
<comment type="caution">
    <text evidence="10">The sequence shown here is derived from an EMBL/GenBank/DDBJ whole genome shotgun (WGS) entry which is preliminary data.</text>
</comment>
<dbReference type="GO" id="GO:0016592">
    <property type="term" value="C:mediator complex"/>
    <property type="evidence" value="ECO:0007669"/>
    <property type="project" value="InterPro"/>
</dbReference>
<dbReference type="Pfam" id="PF12145">
    <property type="entry name" value="Med12-LCEWAV"/>
    <property type="match status" value="1"/>
</dbReference>
<dbReference type="InterPro" id="IPR021990">
    <property type="entry name" value="Mediator_Med12_LCEWAV"/>
</dbReference>
<feature type="region of interest" description="Disordered" evidence="8">
    <location>
        <begin position="772"/>
        <end position="798"/>
    </location>
</feature>
<keyword evidence="3" id="KW-0678">Repressor</keyword>
<feature type="compositionally biased region" description="Low complexity" evidence="8">
    <location>
        <begin position="1917"/>
        <end position="1952"/>
    </location>
</feature>
<dbReference type="Pfam" id="PF09497">
    <property type="entry name" value="Med12"/>
    <property type="match status" value="1"/>
</dbReference>
<dbReference type="InterPro" id="IPR019035">
    <property type="entry name" value="Mediator_Med12"/>
</dbReference>
<evidence type="ECO:0000256" key="3">
    <source>
        <dbReference type="ARBA" id="ARBA00022491"/>
    </source>
</evidence>
<keyword evidence="7" id="KW-0539">Nucleus</keyword>
<evidence type="ECO:0000313" key="10">
    <source>
        <dbReference type="EMBL" id="KAJ6633097.1"/>
    </source>
</evidence>
<organism evidence="10 11">
    <name type="scientific">Pseudolycoriella hygida</name>
    <dbReference type="NCBI Taxonomy" id="35572"/>
    <lineage>
        <taxon>Eukaryota</taxon>
        <taxon>Metazoa</taxon>
        <taxon>Ecdysozoa</taxon>
        <taxon>Arthropoda</taxon>
        <taxon>Hexapoda</taxon>
        <taxon>Insecta</taxon>
        <taxon>Pterygota</taxon>
        <taxon>Neoptera</taxon>
        <taxon>Endopterygota</taxon>
        <taxon>Diptera</taxon>
        <taxon>Nematocera</taxon>
        <taxon>Sciaroidea</taxon>
        <taxon>Sciaridae</taxon>
        <taxon>Pseudolycoriella</taxon>
    </lineage>
</organism>
<feature type="compositionally biased region" description="Basic and acidic residues" evidence="8">
    <location>
        <begin position="780"/>
        <end position="789"/>
    </location>
</feature>
<feature type="non-terminal residue" evidence="10">
    <location>
        <position position="1"/>
    </location>
</feature>
<feature type="compositionally biased region" description="Polar residues" evidence="8">
    <location>
        <begin position="1862"/>
        <end position="1872"/>
    </location>
</feature>
<feature type="region of interest" description="Disordered" evidence="8">
    <location>
        <begin position="1841"/>
        <end position="1952"/>
    </location>
</feature>
<keyword evidence="4" id="KW-0805">Transcription regulation</keyword>
<feature type="compositionally biased region" description="Basic and acidic residues" evidence="8">
    <location>
        <begin position="1851"/>
        <end position="1861"/>
    </location>
</feature>
<gene>
    <name evidence="10" type="primary">kto</name>
    <name evidence="10" type="ORF">Bhyg_15651</name>
</gene>
<evidence type="ECO:0000256" key="6">
    <source>
        <dbReference type="ARBA" id="ARBA00023163"/>
    </source>
</evidence>
<keyword evidence="6" id="KW-0804">Transcription</keyword>
<comment type="similarity">
    <text evidence="2">Belongs to the Mediator complex subunit 12 family.</text>
</comment>
<accession>A0A9Q0MNX2</accession>
<dbReference type="Proteomes" id="UP001151699">
    <property type="component" value="Unassembled WGS sequence"/>
</dbReference>
<feature type="compositionally biased region" description="Basic residues" evidence="8">
    <location>
        <begin position="1878"/>
        <end position="1890"/>
    </location>
</feature>
<proteinExistence type="inferred from homology"/>
<sequence>MLNLMQEKRPLKRPKLGPPDVYPQDAKQKEDELTATNVKQGFISMLFLQGNEEFGTAKNCNVTASKVGAYFNAILARREELMTLPDSGRKKQQINLKDNFWPVSMRSRAVLDIWFKDLAGNKPLTSLSKKAPSFNKKEDIFTYLCDNQVSLQKAAWFIKLNSAYTTAVSEAKIKKRQMVDPATEWTGTMIKFMKDLIPKLQEHYHQGHLPEKSQSFLANSAASTANNTSMTVSTPLASPAANIHSPANASSTPSSNQHTGFQQDDYKTALKQWNYCTHLCKYMFEEGLLDRHEFLNWVLDLLDKMKSQPSDDGILKLFLPITMQYMTDFVQSERLSRRLAYMVCKKLSFMISNAQEAKEHSCGMGDQQHSMKADGSESFMNNTSTVVNQSDVMNVPLPSKSNSLNDHSLNDFLQCAHHRDLVIQLSAILQVITMECPTALVWCGLAETRASAALVGSPLDHLPIPPSSLPIPNKCESSVADLRAQLREAEENIRKRSAHAEAKWCTDKWQNKNGNTSAVVLASLDALDSHCFDRMDTNSNNNLEALYAKIFPPFVAVKQETGKGGEIKETKIDYDPNKDAPIVQILLSWAVSSQRFGEHRAMAVAWLLDKRQSEVTASDTESSNADDKESIGSGVGFYGGVPVFQSILMNFLDKDAPVLEENGSVQNRAQFTNLIHLFSELIRHDVFSHDAYMCTLISRGDLLTGSSLSMKNATISAGTGPVSNKTSPHNQNQGLDDDMFTGIDFKPKMEEFDDSNVDDDLDKILQNIKEDQQNAMDAPDSPKDSEQHHHSATHMSDPPISRHFLYAKHFPLCQDDSVSQHDTNQRYILLFGVGKERDEKKHAVKKMSKEICKLFSKKFSIDVAEGGKVKKHSKSEFNFEATTNKCQSMSYFDQHVVTWQCAVTVQEMLNSFAMGNSNYLPVQEHVAFLFDLMEMALNIYGLIDMCIQILKELPEVESQLMVKNSILVKSYTTSLSLYVVGVLRRYHCCLLLSPDQTSAVFEGLCKVVKHVTNPGDCSSAERCILAYLFDLYSSCSLLKTKPQSTEPFHNAYPKIKQALYAQVTPVATTQYSCKRDFMADVLANPRRGGKIEPSWGRQLNESAANRYSFVCNALIAVSQETDNDRLNDISATCAELTACCNSLSTEWLGALIALCGSSNEPFYQDILGKIDIQNLSIHNSLAVFTCILVARHCFLLEKFVCHVALPPLVNACSGGREITPEAEAGARLSCHLLLRLFRTIEIPQPGLYSVSTSPNPITTPGPACNIKLSCDRHLLAAAHKNIDVGPVLAVLKGILVVGDATCLQKAPSTYSGGKRSGLNTPVHPGSTPKSMGAPPIDLSHILGTSELGMLGDCDEPMLDLSHLTNSAQNENTSSLSDFAQHVLRQICSQEWVLERCLQNADELCLTGFLIDEMLTPKQAQRLLHMICYPENESNIKSEMDQKSIIVRILENLEQWSLRISWVDLQLMFKQTNTNSSSPSPELNHWLDTVARAAIDVFHVKPNQYKQDRSKSMWLVAPLVSKLNSAVQGRILRVAGNVLESTNIFTASKKVKDETNEDSNESNDGLEKMERLRAPQMSHQAFLGLILTCLKGQDEQKEGLLSSLHSQLSQFLQSSNELDAVGGIEYPQGREQMLDALQLRFSLVGGMFDAIQKNATSTTDWAILLAQLISQGVIDLSTNSELFTTVLDMLATLIHSTLISDSQSERDENKKLYINLMKKLKKELGDRNNPSVKFVRQLLPLSKQTCEVIACESAGCLTDTKGNKISGFDSIDKKPGLKLSDKQRVNVWDFLEGNKNPAPLSWAWFGAVKMERRPLAYEETHRLLKYHTHSLVKPSSYYYEPLPLPPEDLEPLPEKPKEEKADTPSSVDQSPGTILSGRGRGKGVKRPKKQKGGMGGVMNAQGQQSGMGFVPPGGQMGPGNQQLAQQWPQGFNPMQQQQQNQQQQFYNQGMQPQ</sequence>
<protein>
    <submittedName>
        <fullName evidence="10">Mediator of RNA polymerase II transcription subunit 12</fullName>
    </submittedName>
</protein>
<dbReference type="GO" id="GO:0045944">
    <property type="term" value="P:positive regulation of transcription by RNA polymerase II"/>
    <property type="evidence" value="ECO:0007669"/>
    <property type="project" value="TreeGrafter"/>
</dbReference>
<dbReference type="SMART" id="SM01281">
    <property type="entry name" value="Med12"/>
    <property type="match status" value="1"/>
</dbReference>
<reference evidence="10" key="1">
    <citation type="submission" date="2022-07" db="EMBL/GenBank/DDBJ databases">
        <authorList>
            <person name="Trinca V."/>
            <person name="Uliana J.V.C."/>
            <person name="Torres T.T."/>
            <person name="Ward R.J."/>
            <person name="Monesi N."/>
        </authorList>
    </citation>
    <scope>NUCLEOTIDE SEQUENCE</scope>
    <source>
        <strain evidence="10">HSMRA1968</strain>
        <tissue evidence="10">Whole embryos</tissue>
    </source>
</reference>
<evidence type="ECO:0000313" key="11">
    <source>
        <dbReference type="Proteomes" id="UP001151699"/>
    </source>
</evidence>
<dbReference type="EMBL" id="WJQU01002215">
    <property type="protein sequence ID" value="KAJ6633097.1"/>
    <property type="molecule type" value="Genomic_DNA"/>
</dbReference>
<dbReference type="PANTHER" id="PTHR46007:SF11">
    <property type="entry name" value="MEDIATOR OF RNA POLYMERASE II TRANSCRIPTION SUBUNIT 12"/>
    <property type="match status" value="1"/>
</dbReference>
<dbReference type="PANTHER" id="PTHR46007">
    <property type="entry name" value="MEDIATOR OF RNA POLYMERASE II TRANSCRIPTION SUBUNIT 12"/>
    <property type="match status" value="1"/>
</dbReference>
<keyword evidence="11" id="KW-1185">Reference proteome</keyword>
<evidence type="ECO:0000259" key="9">
    <source>
        <dbReference type="SMART" id="SM01281"/>
    </source>
</evidence>
<feature type="region of interest" description="Disordered" evidence="8">
    <location>
        <begin position="717"/>
        <end position="737"/>
    </location>
</feature>
<keyword evidence="5" id="KW-0010">Activator</keyword>
<evidence type="ECO:0000256" key="4">
    <source>
        <dbReference type="ARBA" id="ARBA00023015"/>
    </source>
</evidence>
<evidence type="ECO:0000256" key="5">
    <source>
        <dbReference type="ARBA" id="ARBA00023159"/>
    </source>
</evidence>
<evidence type="ECO:0000256" key="2">
    <source>
        <dbReference type="ARBA" id="ARBA00010289"/>
    </source>
</evidence>
<evidence type="ECO:0000256" key="7">
    <source>
        <dbReference type="ARBA" id="ARBA00023242"/>
    </source>
</evidence>
<feature type="region of interest" description="Disordered" evidence="8">
    <location>
        <begin position="1307"/>
        <end position="1333"/>
    </location>
</feature>
<name>A0A9Q0MNX2_9DIPT</name>
<feature type="region of interest" description="Disordered" evidence="8">
    <location>
        <begin position="241"/>
        <end position="260"/>
    </location>
</feature>
<dbReference type="OrthoDB" id="20828at2759"/>
<evidence type="ECO:0000256" key="8">
    <source>
        <dbReference type="SAM" id="MobiDB-lite"/>
    </source>
</evidence>
<evidence type="ECO:0000256" key="1">
    <source>
        <dbReference type="ARBA" id="ARBA00004123"/>
    </source>
</evidence>
<dbReference type="GO" id="GO:0003713">
    <property type="term" value="F:transcription coactivator activity"/>
    <property type="evidence" value="ECO:0007669"/>
    <property type="project" value="TreeGrafter"/>
</dbReference>